<dbReference type="SMART" id="SM01130">
    <property type="entry name" value="DHDPS"/>
    <property type="match status" value="1"/>
</dbReference>
<evidence type="ECO:0000313" key="5">
    <source>
        <dbReference type="EMBL" id="QPZ38449.1"/>
    </source>
</evidence>
<evidence type="ECO:0000313" key="6">
    <source>
        <dbReference type="Proteomes" id="UP000662814"/>
    </source>
</evidence>
<dbReference type="PANTHER" id="PTHR12128">
    <property type="entry name" value="DIHYDRODIPICOLINATE SYNTHASE"/>
    <property type="match status" value="1"/>
</dbReference>
<organism evidence="5 6">
    <name type="scientific">Paramicrobacterium chengjingii</name>
    <dbReference type="NCBI Taxonomy" id="2769067"/>
    <lineage>
        <taxon>Bacteria</taxon>
        <taxon>Bacillati</taxon>
        <taxon>Actinomycetota</taxon>
        <taxon>Actinomycetes</taxon>
        <taxon>Micrococcales</taxon>
        <taxon>Microbacteriaceae</taxon>
        <taxon>Paramicrobacterium</taxon>
    </lineage>
</organism>
<evidence type="ECO:0000256" key="3">
    <source>
        <dbReference type="ARBA" id="ARBA00023270"/>
    </source>
</evidence>
<evidence type="ECO:0000256" key="2">
    <source>
        <dbReference type="ARBA" id="ARBA00023239"/>
    </source>
</evidence>
<keyword evidence="6" id="KW-1185">Reference proteome</keyword>
<dbReference type="PIRSF" id="PIRSF001365">
    <property type="entry name" value="DHDPS"/>
    <property type="match status" value="1"/>
</dbReference>
<comment type="similarity">
    <text evidence="1 4">Belongs to the DapA family.</text>
</comment>
<dbReference type="RefSeq" id="WP_166986453.1">
    <property type="nucleotide sequence ID" value="NZ_CP061169.1"/>
</dbReference>
<dbReference type="Proteomes" id="UP000662814">
    <property type="component" value="Chromosome"/>
</dbReference>
<keyword evidence="3" id="KW-0704">Schiff base</keyword>
<proteinExistence type="inferred from homology"/>
<dbReference type="InterPro" id="IPR002220">
    <property type="entry name" value="DapA-like"/>
</dbReference>
<evidence type="ECO:0000256" key="4">
    <source>
        <dbReference type="PIRNR" id="PIRNR001365"/>
    </source>
</evidence>
<evidence type="ECO:0000256" key="1">
    <source>
        <dbReference type="ARBA" id="ARBA00007592"/>
    </source>
</evidence>
<dbReference type="InterPro" id="IPR013785">
    <property type="entry name" value="Aldolase_TIM"/>
</dbReference>
<dbReference type="PRINTS" id="PR00146">
    <property type="entry name" value="DHPICSNTHASE"/>
</dbReference>
<sequence length="318" mass="33043">MTTTFSGVIPPVITPLADSGELDLDSLESLVKHLIDGGVNGLFVLGSSGEVAFLTDADRQRVVETAVRVAAGRVPVLAGVNETSTPRVIQQVRLVESGGADAIVATAPFYVLPNADEIDQHFRLVAASTDLPLLAYDVPVRVRTKLDIAMLVRLGTEGVIVGVKDSSGDDVGFRRLVLANRAAGSPLSLLTGHEVVADGALLAGADGVVPGLGNVDPHGYAQLVAAAQRGDWAEAKRMQDRLTELFEIVFQASGVSGEAGGVGAFKEALTHQGVIASGRMSPPIPRLEADVVSRITAIVDASQSDDSSIDAVRINDGV</sequence>
<keyword evidence="2 4" id="KW-0456">Lyase</keyword>
<reference evidence="5 6" key="1">
    <citation type="submission" date="2020-12" db="EMBL/GenBank/DDBJ databases">
        <title>Microbacterium sp. HY060.</title>
        <authorList>
            <person name="Zhou J."/>
        </authorList>
    </citation>
    <scope>NUCLEOTIDE SEQUENCE [LARGE SCALE GENOMIC DNA]</scope>
    <source>
        <strain evidence="5 6">HY60</strain>
    </source>
</reference>
<dbReference type="PROSITE" id="PS00666">
    <property type="entry name" value="DHDPS_2"/>
    <property type="match status" value="1"/>
</dbReference>
<dbReference type="EMBL" id="CP061169">
    <property type="protein sequence ID" value="QPZ38449.1"/>
    <property type="molecule type" value="Genomic_DNA"/>
</dbReference>
<dbReference type="InterPro" id="IPR020625">
    <property type="entry name" value="Schiff_base-form_aldolases_AS"/>
</dbReference>
<protein>
    <submittedName>
        <fullName evidence="5">Dihydrodipicolinate synthase family protein</fullName>
    </submittedName>
</protein>
<dbReference type="Pfam" id="PF00701">
    <property type="entry name" value="DHDPS"/>
    <property type="match status" value="1"/>
</dbReference>
<dbReference type="Gene3D" id="3.20.20.70">
    <property type="entry name" value="Aldolase class I"/>
    <property type="match status" value="1"/>
</dbReference>
<dbReference type="PANTHER" id="PTHR12128:SF66">
    <property type="entry name" value="4-HYDROXY-2-OXOGLUTARATE ALDOLASE, MITOCHONDRIAL"/>
    <property type="match status" value="1"/>
</dbReference>
<dbReference type="CDD" id="cd00408">
    <property type="entry name" value="DHDPS-like"/>
    <property type="match status" value="1"/>
</dbReference>
<accession>A0ABX6YIM5</accession>
<gene>
    <name evidence="5" type="ORF">HCR76_16970</name>
</gene>
<name>A0ABX6YIM5_9MICO</name>
<dbReference type="SUPFAM" id="SSF51569">
    <property type="entry name" value="Aldolase"/>
    <property type="match status" value="1"/>
</dbReference>